<dbReference type="GO" id="GO:0005524">
    <property type="term" value="F:ATP binding"/>
    <property type="evidence" value="ECO:0007669"/>
    <property type="project" value="UniProtKB-KW"/>
</dbReference>
<comment type="caution">
    <text evidence="4">The sequence shown here is derived from an EMBL/GenBank/DDBJ whole genome shotgun (WGS) entry which is preliminary data.</text>
</comment>
<sequence>GIRPIGGVLLFGPPGCGKTLLAEAIASESQSNFITIKGPELMSKWVGESEKNIRGIFAKARELAPSIIYFEEIFILHKQFLDDFNGNCLVYINFW</sequence>
<evidence type="ECO:0000259" key="3">
    <source>
        <dbReference type="Pfam" id="PF00004"/>
    </source>
</evidence>
<evidence type="ECO:0000256" key="2">
    <source>
        <dbReference type="ARBA" id="ARBA00022840"/>
    </source>
</evidence>
<dbReference type="GO" id="GO:0016887">
    <property type="term" value="F:ATP hydrolysis activity"/>
    <property type="evidence" value="ECO:0007669"/>
    <property type="project" value="InterPro"/>
</dbReference>
<dbReference type="PANTHER" id="PTHR23077">
    <property type="entry name" value="AAA-FAMILY ATPASE"/>
    <property type="match status" value="1"/>
</dbReference>
<evidence type="ECO:0000313" key="4">
    <source>
        <dbReference type="EMBL" id="GAH89229.1"/>
    </source>
</evidence>
<keyword evidence="2" id="KW-0067">ATP-binding</keyword>
<protein>
    <recommendedName>
        <fullName evidence="3">ATPase AAA-type core domain-containing protein</fullName>
    </recommendedName>
</protein>
<dbReference type="InterPro" id="IPR003959">
    <property type="entry name" value="ATPase_AAA_core"/>
</dbReference>
<dbReference type="EMBL" id="BARU01036324">
    <property type="protein sequence ID" value="GAH89229.1"/>
    <property type="molecule type" value="Genomic_DNA"/>
</dbReference>
<gene>
    <name evidence="4" type="ORF">S03H2_56741</name>
</gene>
<dbReference type="AlphaFoldDB" id="X1KGE9"/>
<name>X1KGE9_9ZZZZ</name>
<dbReference type="PANTHER" id="PTHR23077:SF171">
    <property type="entry name" value="NUCLEAR VALOSIN-CONTAINING PROTEIN-LIKE"/>
    <property type="match status" value="1"/>
</dbReference>
<organism evidence="4">
    <name type="scientific">marine sediment metagenome</name>
    <dbReference type="NCBI Taxonomy" id="412755"/>
    <lineage>
        <taxon>unclassified sequences</taxon>
        <taxon>metagenomes</taxon>
        <taxon>ecological metagenomes</taxon>
    </lineage>
</organism>
<accession>X1KGE9</accession>
<feature type="non-terminal residue" evidence="4">
    <location>
        <position position="1"/>
    </location>
</feature>
<evidence type="ECO:0000256" key="1">
    <source>
        <dbReference type="ARBA" id="ARBA00022741"/>
    </source>
</evidence>
<feature type="domain" description="ATPase AAA-type core" evidence="3">
    <location>
        <begin position="8"/>
        <end position="73"/>
    </location>
</feature>
<dbReference type="InterPro" id="IPR027417">
    <property type="entry name" value="P-loop_NTPase"/>
</dbReference>
<dbReference type="SUPFAM" id="SSF52540">
    <property type="entry name" value="P-loop containing nucleoside triphosphate hydrolases"/>
    <property type="match status" value="1"/>
</dbReference>
<reference evidence="4" key="1">
    <citation type="journal article" date="2014" name="Front. Microbiol.">
        <title>High frequency of phylogenetically diverse reductive dehalogenase-homologous genes in deep subseafloor sedimentary metagenomes.</title>
        <authorList>
            <person name="Kawai M."/>
            <person name="Futagami T."/>
            <person name="Toyoda A."/>
            <person name="Takaki Y."/>
            <person name="Nishi S."/>
            <person name="Hori S."/>
            <person name="Arai W."/>
            <person name="Tsubouchi T."/>
            <person name="Morono Y."/>
            <person name="Uchiyama I."/>
            <person name="Ito T."/>
            <person name="Fujiyama A."/>
            <person name="Inagaki F."/>
            <person name="Takami H."/>
        </authorList>
    </citation>
    <scope>NUCLEOTIDE SEQUENCE</scope>
    <source>
        <strain evidence="4">Expedition CK06-06</strain>
    </source>
</reference>
<keyword evidence="1" id="KW-0547">Nucleotide-binding</keyword>
<proteinExistence type="predicted"/>
<dbReference type="Gene3D" id="3.40.50.300">
    <property type="entry name" value="P-loop containing nucleotide triphosphate hydrolases"/>
    <property type="match status" value="1"/>
</dbReference>
<dbReference type="Pfam" id="PF00004">
    <property type="entry name" value="AAA"/>
    <property type="match status" value="1"/>
</dbReference>
<dbReference type="InterPro" id="IPR050168">
    <property type="entry name" value="AAA_ATPase_domain"/>
</dbReference>